<dbReference type="Proteomes" id="UP001221898">
    <property type="component" value="Unassembled WGS sequence"/>
</dbReference>
<reference evidence="2" key="1">
    <citation type="journal article" date="2023" name="Science">
        <title>Genome structures resolve the early diversification of teleost fishes.</title>
        <authorList>
            <person name="Parey E."/>
            <person name="Louis A."/>
            <person name="Montfort J."/>
            <person name="Bouchez O."/>
            <person name="Roques C."/>
            <person name="Iampietro C."/>
            <person name="Lluch J."/>
            <person name="Castinel A."/>
            <person name="Donnadieu C."/>
            <person name="Desvignes T."/>
            <person name="Floi Bucao C."/>
            <person name="Jouanno E."/>
            <person name="Wen M."/>
            <person name="Mejri S."/>
            <person name="Dirks R."/>
            <person name="Jansen H."/>
            <person name="Henkel C."/>
            <person name="Chen W.J."/>
            <person name="Zahm M."/>
            <person name="Cabau C."/>
            <person name="Klopp C."/>
            <person name="Thompson A.W."/>
            <person name="Robinson-Rechavi M."/>
            <person name="Braasch I."/>
            <person name="Lecointre G."/>
            <person name="Bobe J."/>
            <person name="Postlethwait J.H."/>
            <person name="Berthelot C."/>
            <person name="Roest Crollius H."/>
            <person name="Guiguen Y."/>
        </authorList>
    </citation>
    <scope>NUCLEOTIDE SEQUENCE</scope>
    <source>
        <strain evidence="2">NC1722</strain>
    </source>
</reference>
<sequence length="131" mass="14158">MSCAALVIRIDRKCVFFTTTLRYSRRRPGHERSGNDSGFLAPKEVSGRGETSEKSSDRRGWGHGRSGDGPSAVPSFRAVPFQRGTAIAFSHVMVLPRGQLEHCVQGPWCWCGGDGGEGGLFLGVMKASFLA</sequence>
<evidence type="ECO:0000313" key="3">
    <source>
        <dbReference type="Proteomes" id="UP001221898"/>
    </source>
</evidence>
<accession>A0AAD7SUX8</accession>
<organism evidence="2 3">
    <name type="scientific">Aldrovandia affinis</name>
    <dbReference type="NCBI Taxonomy" id="143900"/>
    <lineage>
        <taxon>Eukaryota</taxon>
        <taxon>Metazoa</taxon>
        <taxon>Chordata</taxon>
        <taxon>Craniata</taxon>
        <taxon>Vertebrata</taxon>
        <taxon>Euteleostomi</taxon>
        <taxon>Actinopterygii</taxon>
        <taxon>Neopterygii</taxon>
        <taxon>Teleostei</taxon>
        <taxon>Notacanthiformes</taxon>
        <taxon>Halosauridae</taxon>
        <taxon>Aldrovandia</taxon>
    </lineage>
</organism>
<keyword evidence="3" id="KW-1185">Reference proteome</keyword>
<comment type="caution">
    <text evidence="2">The sequence shown here is derived from an EMBL/GenBank/DDBJ whole genome shotgun (WGS) entry which is preliminary data.</text>
</comment>
<dbReference type="EMBL" id="JAINUG010000035">
    <property type="protein sequence ID" value="KAJ8408276.1"/>
    <property type="molecule type" value="Genomic_DNA"/>
</dbReference>
<proteinExistence type="predicted"/>
<protein>
    <submittedName>
        <fullName evidence="2">Uncharacterized protein</fullName>
    </submittedName>
</protein>
<feature type="compositionally biased region" description="Basic and acidic residues" evidence="1">
    <location>
        <begin position="45"/>
        <end position="60"/>
    </location>
</feature>
<name>A0AAD7SUX8_9TELE</name>
<evidence type="ECO:0000256" key="1">
    <source>
        <dbReference type="SAM" id="MobiDB-lite"/>
    </source>
</evidence>
<gene>
    <name evidence="2" type="ORF">AAFF_G00256900</name>
</gene>
<feature type="region of interest" description="Disordered" evidence="1">
    <location>
        <begin position="26"/>
        <end position="76"/>
    </location>
</feature>
<dbReference type="AlphaFoldDB" id="A0AAD7SUX8"/>
<evidence type="ECO:0000313" key="2">
    <source>
        <dbReference type="EMBL" id="KAJ8408276.1"/>
    </source>
</evidence>